<feature type="domain" description="F-box protein AT5G49610-like beta-propeller" evidence="2">
    <location>
        <begin position="233"/>
        <end position="435"/>
    </location>
</feature>
<dbReference type="Pfam" id="PF23635">
    <property type="entry name" value="Beta-prop_AT5G49610-like"/>
    <property type="match status" value="1"/>
</dbReference>
<dbReference type="InterPro" id="IPR001810">
    <property type="entry name" value="F-box_dom"/>
</dbReference>
<dbReference type="Gene3D" id="1.20.1280.50">
    <property type="match status" value="1"/>
</dbReference>
<dbReference type="InterPro" id="IPR056594">
    <property type="entry name" value="AT5G49610-like_b-prop"/>
</dbReference>
<dbReference type="PANTHER" id="PTHR32133">
    <property type="entry name" value="OS07G0120400 PROTEIN"/>
    <property type="match status" value="1"/>
</dbReference>
<sequence>MNPICRRRSALPPPAKTTPTDDENLLPEVLIRLPAQPSSLPRASLVCKQWRHLIADPQFLRRFCAHHREPPIIGVFLDFYRGDLSFRSVLDRPDLIPPERFPVRFDGIEGGGGVEGNDGIWAFRRWPHGPARFHRRCRHGRVLFTRGDHLGKGCRQVLVWDPVTGDRRFIGSPPQLDHDWSKSHVQADVLCAAGDKDHVHGSCHSSLFKVVLSKQADVLCAAGDKDHVHGSCHSSLFKVVLVCADKLVARACVYSSESNSWGDLISTDVPYHTMSCVGSRSILVGNSLHWFIFGTQTGILKLDLDTRSLAVVEVPPDAHASHHGLYLSTLGGGLGFIVVSDDFVAQLWVRTTDFDGVAGWMPAQAVELNKLLPLRPGEWTNLQTVLGVAGDENVIFVSTNGGVFMVHLESLQFKKIFESNPFAECTTSTIHPFTSFFTAGNNMNVQG</sequence>
<dbReference type="ExpressionAtlas" id="M8AMB6">
    <property type="expression patterns" value="baseline"/>
</dbReference>
<dbReference type="EnsemblPlants" id="EMT05661">
    <property type="protein sequence ID" value="EMT05661"/>
    <property type="gene ID" value="F775_05905"/>
</dbReference>
<organism evidence="3">
    <name type="scientific">Aegilops tauschii</name>
    <name type="common">Tausch's goatgrass</name>
    <name type="synonym">Aegilops squarrosa</name>
    <dbReference type="NCBI Taxonomy" id="37682"/>
    <lineage>
        <taxon>Eukaryota</taxon>
        <taxon>Viridiplantae</taxon>
        <taxon>Streptophyta</taxon>
        <taxon>Embryophyta</taxon>
        <taxon>Tracheophyta</taxon>
        <taxon>Spermatophyta</taxon>
        <taxon>Magnoliopsida</taxon>
        <taxon>Liliopsida</taxon>
        <taxon>Poales</taxon>
        <taxon>Poaceae</taxon>
        <taxon>BOP clade</taxon>
        <taxon>Pooideae</taxon>
        <taxon>Triticodae</taxon>
        <taxon>Triticeae</taxon>
        <taxon>Triticinae</taxon>
        <taxon>Aegilops</taxon>
    </lineage>
</organism>
<evidence type="ECO:0000313" key="3">
    <source>
        <dbReference type="EnsemblPlants" id="EMT05661"/>
    </source>
</evidence>
<dbReference type="PANTHER" id="PTHR32133:SF381">
    <property type="entry name" value="F-BOX DOMAIN-CONTAINING PROTEIN"/>
    <property type="match status" value="1"/>
</dbReference>
<dbReference type="AlphaFoldDB" id="M8AMB6"/>
<protein>
    <submittedName>
        <fullName evidence="3">Uncharacterized protein</fullName>
    </submittedName>
</protein>
<evidence type="ECO:0000259" key="1">
    <source>
        <dbReference type="Pfam" id="PF12937"/>
    </source>
</evidence>
<dbReference type="SUPFAM" id="SSF81383">
    <property type="entry name" value="F-box domain"/>
    <property type="match status" value="1"/>
</dbReference>
<name>M8AMB6_AEGTA</name>
<dbReference type="InterPro" id="IPR036047">
    <property type="entry name" value="F-box-like_dom_sf"/>
</dbReference>
<accession>M8AMB6</accession>
<proteinExistence type="predicted"/>
<evidence type="ECO:0000259" key="2">
    <source>
        <dbReference type="Pfam" id="PF23635"/>
    </source>
</evidence>
<feature type="domain" description="F-box" evidence="1">
    <location>
        <begin position="28"/>
        <end position="64"/>
    </location>
</feature>
<reference evidence="3" key="1">
    <citation type="submission" date="2015-06" db="UniProtKB">
        <authorList>
            <consortium name="EnsemblPlants"/>
        </authorList>
    </citation>
    <scope>IDENTIFICATION</scope>
</reference>
<dbReference type="Pfam" id="PF12937">
    <property type="entry name" value="F-box-like"/>
    <property type="match status" value="1"/>
</dbReference>